<reference evidence="2" key="1">
    <citation type="journal article" date="2006" name="Science">
        <title>Ancient noncoding elements conserved in the human genome.</title>
        <authorList>
            <person name="Venkatesh B."/>
            <person name="Kirkness E.F."/>
            <person name="Loh Y.H."/>
            <person name="Halpern A.L."/>
            <person name="Lee A.P."/>
            <person name="Johnson J."/>
            <person name="Dandona N."/>
            <person name="Viswanathan L.D."/>
            <person name="Tay A."/>
            <person name="Venter J.C."/>
            <person name="Strausberg R.L."/>
            <person name="Brenner S."/>
        </authorList>
    </citation>
    <scope>NUCLEOTIDE SEQUENCE [LARGE SCALE GENOMIC DNA]</scope>
</reference>
<dbReference type="Proteomes" id="UP000314986">
    <property type="component" value="Unassembled WGS sequence"/>
</dbReference>
<dbReference type="InParanoid" id="A0A4W3IA56"/>
<evidence type="ECO:0000313" key="1">
    <source>
        <dbReference type="Ensembl" id="ENSCMIP00000024336.1"/>
    </source>
</evidence>
<reference evidence="1" key="5">
    <citation type="submission" date="2025-09" db="UniProtKB">
        <authorList>
            <consortium name="Ensembl"/>
        </authorList>
    </citation>
    <scope>IDENTIFICATION</scope>
</reference>
<proteinExistence type="predicted"/>
<dbReference type="Ensembl" id="ENSCMIT00000024743.1">
    <property type="protein sequence ID" value="ENSCMIP00000024336.1"/>
    <property type="gene ID" value="ENSCMIG00000010798.1"/>
</dbReference>
<keyword evidence="2" id="KW-1185">Reference proteome</keyword>
<organism evidence="1 2">
    <name type="scientific">Callorhinchus milii</name>
    <name type="common">Ghost shark</name>
    <dbReference type="NCBI Taxonomy" id="7868"/>
    <lineage>
        <taxon>Eukaryota</taxon>
        <taxon>Metazoa</taxon>
        <taxon>Chordata</taxon>
        <taxon>Craniata</taxon>
        <taxon>Vertebrata</taxon>
        <taxon>Chondrichthyes</taxon>
        <taxon>Holocephali</taxon>
        <taxon>Chimaeriformes</taxon>
        <taxon>Callorhinchidae</taxon>
        <taxon>Callorhinchus</taxon>
    </lineage>
</organism>
<reference evidence="1" key="4">
    <citation type="submission" date="2025-08" db="UniProtKB">
        <authorList>
            <consortium name="Ensembl"/>
        </authorList>
    </citation>
    <scope>IDENTIFICATION</scope>
</reference>
<dbReference type="AlphaFoldDB" id="A0A4W3IA56"/>
<sequence>MPSIKVQLVLKWMINLNRIGRPHGGKLFSSLTEKADIRSPFLPGSPIWPGIPLRPVKPIIPLSPGLPLGPVSPMSPFIPWKPGIPLNPFGPEVPILPLSPFGPIINSMKKIVTLKGLKFERNHHLQKVPSTVFKAQPTKENWES</sequence>
<name>A0A4W3IA56_CALMI</name>
<reference evidence="2" key="2">
    <citation type="journal article" date="2007" name="PLoS Biol.">
        <title>Survey sequencing and comparative analysis of the elephant shark (Callorhinchus milii) genome.</title>
        <authorList>
            <person name="Venkatesh B."/>
            <person name="Kirkness E.F."/>
            <person name="Loh Y.H."/>
            <person name="Halpern A.L."/>
            <person name="Lee A.P."/>
            <person name="Johnson J."/>
            <person name="Dandona N."/>
            <person name="Viswanathan L.D."/>
            <person name="Tay A."/>
            <person name="Venter J.C."/>
            <person name="Strausberg R.L."/>
            <person name="Brenner S."/>
        </authorList>
    </citation>
    <scope>NUCLEOTIDE SEQUENCE [LARGE SCALE GENOMIC DNA]</scope>
</reference>
<accession>A0A4W3IA56</accession>
<protein>
    <submittedName>
        <fullName evidence="1">Uncharacterized protein</fullName>
    </submittedName>
</protein>
<reference evidence="2" key="3">
    <citation type="journal article" date="2014" name="Nature">
        <title>Elephant shark genome provides unique insights into gnathostome evolution.</title>
        <authorList>
            <consortium name="International Elephant Shark Genome Sequencing Consortium"/>
            <person name="Venkatesh B."/>
            <person name="Lee A.P."/>
            <person name="Ravi V."/>
            <person name="Maurya A.K."/>
            <person name="Lian M.M."/>
            <person name="Swann J.B."/>
            <person name="Ohta Y."/>
            <person name="Flajnik M.F."/>
            <person name="Sutoh Y."/>
            <person name="Kasahara M."/>
            <person name="Hoon S."/>
            <person name="Gangu V."/>
            <person name="Roy S.W."/>
            <person name="Irimia M."/>
            <person name="Korzh V."/>
            <person name="Kondrychyn I."/>
            <person name="Lim Z.W."/>
            <person name="Tay B.H."/>
            <person name="Tohari S."/>
            <person name="Kong K.W."/>
            <person name="Ho S."/>
            <person name="Lorente-Galdos B."/>
            <person name="Quilez J."/>
            <person name="Marques-Bonet T."/>
            <person name="Raney B.J."/>
            <person name="Ingham P.W."/>
            <person name="Tay A."/>
            <person name="Hillier L.W."/>
            <person name="Minx P."/>
            <person name="Boehm T."/>
            <person name="Wilson R.K."/>
            <person name="Brenner S."/>
            <person name="Warren W.C."/>
        </authorList>
    </citation>
    <scope>NUCLEOTIDE SEQUENCE [LARGE SCALE GENOMIC DNA]</scope>
</reference>
<evidence type="ECO:0000313" key="2">
    <source>
        <dbReference type="Proteomes" id="UP000314986"/>
    </source>
</evidence>
<dbReference type="OMA" id="HMDLMEL"/>